<keyword evidence="3" id="KW-1185">Reference proteome</keyword>
<dbReference type="EMBL" id="JARJCW010000074">
    <property type="protein sequence ID" value="KAJ7198070.1"/>
    <property type="molecule type" value="Genomic_DNA"/>
</dbReference>
<comment type="caution">
    <text evidence="2">The sequence shown here is derived from an EMBL/GenBank/DDBJ whole genome shotgun (WGS) entry which is preliminary data.</text>
</comment>
<dbReference type="AlphaFoldDB" id="A0AAD6UYM8"/>
<reference evidence="2" key="1">
    <citation type="submission" date="2023-03" db="EMBL/GenBank/DDBJ databases">
        <title>Massive genome expansion in bonnet fungi (Mycena s.s.) driven by repeated elements and novel gene families across ecological guilds.</title>
        <authorList>
            <consortium name="Lawrence Berkeley National Laboratory"/>
            <person name="Harder C.B."/>
            <person name="Miyauchi S."/>
            <person name="Viragh M."/>
            <person name="Kuo A."/>
            <person name="Thoen E."/>
            <person name="Andreopoulos B."/>
            <person name="Lu D."/>
            <person name="Skrede I."/>
            <person name="Drula E."/>
            <person name="Henrissat B."/>
            <person name="Morin E."/>
            <person name="Kohler A."/>
            <person name="Barry K."/>
            <person name="LaButti K."/>
            <person name="Morin E."/>
            <person name="Salamov A."/>
            <person name="Lipzen A."/>
            <person name="Mereny Z."/>
            <person name="Hegedus B."/>
            <person name="Baldrian P."/>
            <person name="Stursova M."/>
            <person name="Weitz H."/>
            <person name="Taylor A."/>
            <person name="Grigoriev I.V."/>
            <person name="Nagy L.G."/>
            <person name="Martin F."/>
            <person name="Kauserud H."/>
        </authorList>
    </citation>
    <scope>NUCLEOTIDE SEQUENCE</scope>
    <source>
        <strain evidence="2">9144</strain>
    </source>
</reference>
<sequence>MQHAAGTNGVWSGARIGMDAGHGSRICQFQAKPAIAPDPAARTLTRAKLRVCGNERNGGRSAVGACGPHNNIGARQSGNERNKPRGTRIKTYTGYPWELVDDQYLFLRFLDNPQAGSRTRTIVARCIAYIMNALTLAPKSSTSSATTTRAVRAMWALIPASGVSTALITGSDYRVCDSSVMAASRK</sequence>
<accession>A0AAD6UYM8</accession>
<protein>
    <submittedName>
        <fullName evidence="2">Uncharacterized protein</fullName>
    </submittedName>
</protein>
<evidence type="ECO:0000313" key="3">
    <source>
        <dbReference type="Proteomes" id="UP001219525"/>
    </source>
</evidence>
<name>A0AAD6UYM8_9AGAR</name>
<dbReference type="Proteomes" id="UP001219525">
    <property type="component" value="Unassembled WGS sequence"/>
</dbReference>
<evidence type="ECO:0000313" key="2">
    <source>
        <dbReference type="EMBL" id="KAJ7198070.1"/>
    </source>
</evidence>
<organism evidence="2 3">
    <name type="scientific">Mycena pura</name>
    <dbReference type="NCBI Taxonomy" id="153505"/>
    <lineage>
        <taxon>Eukaryota</taxon>
        <taxon>Fungi</taxon>
        <taxon>Dikarya</taxon>
        <taxon>Basidiomycota</taxon>
        <taxon>Agaricomycotina</taxon>
        <taxon>Agaricomycetes</taxon>
        <taxon>Agaricomycetidae</taxon>
        <taxon>Agaricales</taxon>
        <taxon>Marasmiineae</taxon>
        <taxon>Mycenaceae</taxon>
        <taxon>Mycena</taxon>
    </lineage>
</organism>
<evidence type="ECO:0000256" key="1">
    <source>
        <dbReference type="SAM" id="MobiDB-lite"/>
    </source>
</evidence>
<proteinExistence type="predicted"/>
<feature type="region of interest" description="Disordered" evidence="1">
    <location>
        <begin position="63"/>
        <end position="87"/>
    </location>
</feature>
<gene>
    <name evidence="2" type="ORF">GGX14DRAFT_402089</name>
</gene>